<organism evidence="1 2">
    <name type="scientific">Pseudomonas chlororaphis</name>
    <dbReference type="NCBI Taxonomy" id="587753"/>
    <lineage>
        <taxon>Bacteria</taxon>
        <taxon>Pseudomonadati</taxon>
        <taxon>Pseudomonadota</taxon>
        <taxon>Gammaproteobacteria</taxon>
        <taxon>Pseudomonadales</taxon>
        <taxon>Pseudomonadaceae</taxon>
        <taxon>Pseudomonas</taxon>
    </lineage>
</organism>
<evidence type="ECO:0000313" key="1">
    <source>
        <dbReference type="EMBL" id="AZE47710.1"/>
    </source>
</evidence>
<proteinExistence type="predicted"/>
<dbReference type="EMBL" id="CP027753">
    <property type="protein sequence ID" value="AZE47710.1"/>
    <property type="molecule type" value="Genomic_DNA"/>
</dbReference>
<dbReference type="AlphaFoldDB" id="A0A3G7TL37"/>
<gene>
    <name evidence="1" type="ORF">C4K04_2026</name>
</gene>
<reference evidence="1 2" key="1">
    <citation type="submission" date="2018-03" db="EMBL/GenBank/DDBJ databases">
        <title>Diversity of phytobeneficial traits revealed by whole-genome analysis of worldwide-isolated phenazine-producing Pseudomonas spp.</title>
        <authorList>
            <person name="Biessy A."/>
            <person name="Novinscak A."/>
            <person name="Blom J."/>
            <person name="Leger G."/>
            <person name="Thomashow L.S."/>
            <person name="Cazorla F.M."/>
            <person name="Josic D."/>
            <person name="Filion M."/>
        </authorList>
    </citation>
    <scope>NUCLEOTIDE SEQUENCE [LARGE SCALE GENOMIC DNA]</scope>
    <source>
        <strain evidence="1 2">B25</strain>
    </source>
</reference>
<accession>A0A3G7TL37</accession>
<name>A0A3G7TL37_9PSED</name>
<dbReference type="Proteomes" id="UP000268048">
    <property type="component" value="Chromosome"/>
</dbReference>
<sequence length="304" mass="34533">MKHPRFKIGKANNILARARSFRRETIDFQESLGLRLVSEADAYVLEKILHRTFRLAGVDPLEVVASGGSSDGASEWFSTSCWARLVRYLKDNQDLYPHETISGKELAALLKEQLVPSQAVLSREQIRKEKEARRNERELEAIEYRRTQLECLRASLNTVQPIIAQELDRLRLNGNIAGIYETSMGACLLIADRVPLPSGALLWGLKPHSTNYEYPGGFGSIMGGFNQVTSLSGTVSKVGLPSAYKRTGSFSEEDEIICDVFREEFEWLRQLQQIPDAWVSVIFPIGGFFPHYQIAPNWRMRWKK</sequence>
<protein>
    <submittedName>
        <fullName evidence="1">Uncharacterized protein</fullName>
    </submittedName>
</protein>
<evidence type="ECO:0000313" key="2">
    <source>
        <dbReference type="Proteomes" id="UP000268048"/>
    </source>
</evidence>